<comment type="caution">
    <text evidence="3">The sequence shown here is derived from an EMBL/GenBank/DDBJ whole genome shotgun (WGS) entry which is preliminary data.</text>
</comment>
<evidence type="ECO:0000256" key="1">
    <source>
        <dbReference type="SAM" id="MobiDB-lite"/>
    </source>
</evidence>
<evidence type="ECO:0000313" key="4">
    <source>
        <dbReference type="Proteomes" id="UP000217918"/>
    </source>
</evidence>
<feature type="region of interest" description="Disordered" evidence="1">
    <location>
        <begin position="263"/>
        <end position="312"/>
    </location>
</feature>
<dbReference type="RefSeq" id="WP_096110178.1">
    <property type="nucleotide sequence ID" value="NZ_NVYO01000001.1"/>
</dbReference>
<protein>
    <submittedName>
        <fullName evidence="3">Phage replisome organizer</fullName>
    </submittedName>
</protein>
<dbReference type="AlphaFoldDB" id="A0A2A3TYA4"/>
<reference evidence="3 4" key="1">
    <citation type="submission" date="2017-09" db="EMBL/GenBank/DDBJ databases">
        <title>Genome sequence of Lactobacillus brevis D7.</title>
        <authorList>
            <person name="Kwon M.-S."/>
            <person name="Lim S.K."/>
            <person name="Choi H.-J."/>
        </authorList>
    </citation>
    <scope>NUCLEOTIDE SEQUENCE [LARGE SCALE GENOMIC DNA]</scope>
    <source>
        <strain evidence="3 4">D7</strain>
    </source>
</reference>
<organism evidence="3 4">
    <name type="scientific">Levilactobacillus brevis</name>
    <name type="common">Lactobacillus brevis</name>
    <dbReference type="NCBI Taxonomy" id="1580"/>
    <lineage>
        <taxon>Bacteria</taxon>
        <taxon>Bacillati</taxon>
        <taxon>Bacillota</taxon>
        <taxon>Bacilli</taxon>
        <taxon>Lactobacillales</taxon>
        <taxon>Lactobacillaceae</taxon>
        <taxon>Levilactobacillus</taxon>
    </lineage>
</organism>
<name>A0A2A3TYA4_LEVBR</name>
<dbReference type="Pfam" id="PF09681">
    <property type="entry name" value="Phage_rep_org_N"/>
    <property type="match status" value="1"/>
</dbReference>
<sequence>MSDNKKYYYLKLKDNFFESDELKILQNYNSGKNEGYVYSDILLKMYLKSLQGNGALLFKNRIPYKAEMLATVTNHSVGEVKDAIEKFKALGLVEVLDDGAIFMNDIQLFVGKSSTEAERVKAYRDKLKSVKKIESVQMYDKSTPEIRDKRLEIRDKNKNNSPHSDKPKYGPDDRPYQIAQHLLGKIRDNNPDFKQLNLQHWANDIRLAHDRDKRDYDKLDNMVDWCQNDDFWQANILSGKKLRDKYDRLAAEANRKFKANKQVRTKETLPDWATEQAPTATKKKLTPEQQAALKQRMAKLDQRNSEREEETT</sequence>
<dbReference type="EMBL" id="NVYO01000001">
    <property type="protein sequence ID" value="PBQ24104.1"/>
    <property type="molecule type" value="Genomic_DNA"/>
</dbReference>
<proteinExistence type="predicted"/>
<dbReference type="InterPro" id="IPR010056">
    <property type="entry name" value="Phage_rep_org__N"/>
</dbReference>
<feature type="domain" description="Phage replisome organiser N-terminal" evidence="2">
    <location>
        <begin position="9"/>
        <end position="129"/>
    </location>
</feature>
<dbReference type="NCBIfam" id="TIGR01714">
    <property type="entry name" value="phage_rep_org_N"/>
    <property type="match status" value="1"/>
</dbReference>
<dbReference type="Proteomes" id="UP000217918">
    <property type="component" value="Unassembled WGS sequence"/>
</dbReference>
<evidence type="ECO:0000259" key="2">
    <source>
        <dbReference type="Pfam" id="PF09681"/>
    </source>
</evidence>
<accession>A0A2A3TYA4</accession>
<gene>
    <name evidence="3" type="ORF">CNR29_08745</name>
</gene>
<feature type="region of interest" description="Disordered" evidence="1">
    <location>
        <begin position="147"/>
        <end position="174"/>
    </location>
</feature>
<evidence type="ECO:0000313" key="3">
    <source>
        <dbReference type="EMBL" id="PBQ24104.1"/>
    </source>
</evidence>